<dbReference type="AlphaFoldDB" id="A0AAP0JTH4"/>
<organism evidence="1 2">
    <name type="scientific">Stephania cephalantha</name>
    <dbReference type="NCBI Taxonomy" id="152367"/>
    <lineage>
        <taxon>Eukaryota</taxon>
        <taxon>Viridiplantae</taxon>
        <taxon>Streptophyta</taxon>
        <taxon>Embryophyta</taxon>
        <taxon>Tracheophyta</taxon>
        <taxon>Spermatophyta</taxon>
        <taxon>Magnoliopsida</taxon>
        <taxon>Ranunculales</taxon>
        <taxon>Menispermaceae</taxon>
        <taxon>Menispermoideae</taxon>
        <taxon>Cissampelideae</taxon>
        <taxon>Stephania</taxon>
    </lineage>
</organism>
<proteinExistence type="predicted"/>
<evidence type="ECO:0000313" key="1">
    <source>
        <dbReference type="EMBL" id="KAK9139651.1"/>
    </source>
</evidence>
<evidence type="ECO:0000313" key="2">
    <source>
        <dbReference type="Proteomes" id="UP001419268"/>
    </source>
</evidence>
<accession>A0AAP0JTH4</accession>
<dbReference type="EMBL" id="JBBNAG010000004">
    <property type="protein sequence ID" value="KAK9139651.1"/>
    <property type="molecule type" value="Genomic_DNA"/>
</dbReference>
<keyword evidence="2" id="KW-1185">Reference proteome</keyword>
<sequence>MINSGFMKSFNNFRVDNYWCETTEGLEVLQIEPNISIAQNDDDEAEIKIGVISKRPEEPQKDSNEDQPLVLVKPPTLSFIFVKPYTGVEV</sequence>
<name>A0AAP0JTH4_9MAGN</name>
<protein>
    <submittedName>
        <fullName evidence="1">Uncharacterized protein</fullName>
    </submittedName>
</protein>
<dbReference type="Proteomes" id="UP001419268">
    <property type="component" value="Unassembled WGS sequence"/>
</dbReference>
<gene>
    <name evidence="1" type="ORF">Scep_009332</name>
</gene>
<reference evidence="1 2" key="1">
    <citation type="submission" date="2024-01" db="EMBL/GenBank/DDBJ databases">
        <title>Genome assemblies of Stephania.</title>
        <authorList>
            <person name="Yang L."/>
        </authorList>
    </citation>
    <scope>NUCLEOTIDE SEQUENCE [LARGE SCALE GENOMIC DNA]</scope>
    <source>
        <strain evidence="1">JXDWG</strain>
        <tissue evidence="1">Leaf</tissue>
    </source>
</reference>
<comment type="caution">
    <text evidence="1">The sequence shown here is derived from an EMBL/GenBank/DDBJ whole genome shotgun (WGS) entry which is preliminary data.</text>
</comment>